<gene>
    <name evidence="2" type="ORF">KZY68_00735</name>
</gene>
<dbReference type="GO" id="GO:0005886">
    <property type="term" value="C:plasma membrane"/>
    <property type="evidence" value="ECO:0007669"/>
    <property type="project" value="TreeGrafter"/>
</dbReference>
<keyword evidence="1" id="KW-0472">Membrane</keyword>
<evidence type="ECO:0000313" key="2">
    <source>
        <dbReference type="EMBL" id="MBW4864565.1"/>
    </source>
</evidence>
<comment type="caution">
    <text evidence="2">The sequence shown here is derived from an EMBL/GenBank/DDBJ whole genome shotgun (WGS) entry which is preliminary data.</text>
</comment>
<evidence type="ECO:0000256" key="1">
    <source>
        <dbReference type="SAM" id="Phobius"/>
    </source>
</evidence>
<keyword evidence="1" id="KW-1133">Transmembrane helix</keyword>
<organism evidence="2 3">
    <name type="scientific">Segatella salivae</name>
    <dbReference type="NCBI Taxonomy" id="228604"/>
    <lineage>
        <taxon>Bacteria</taxon>
        <taxon>Pseudomonadati</taxon>
        <taxon>Bacteroidota</taxon>
        <taxon>Bacteroidia</taxon>
        <taxon>Bacteroidales</taxon>
        <taxon>Prevotellaceae</taxon>
        <taxon>Segatella</taxon>
    </lineage>
</organism>
<dbReference type="Proteomes" id="UP001196873">
    <property type="component" value="Unassembled WGS sequence"/>
</dbReference>
<dbReference type="InterPro" id="IPR005642">
    <property type="entry name" value="LysO"/>
</dbReference>
<dbReference type="GO" id="GO:0015661">
    <property type="term" value="F:L-lysine efflux transmembrane transporter activity"/>
    <property type="evidence" value="ECO:0007669"/>
    <property type="project" value="InterPro"/>
</dbReference>
<sequence length="208" mass="21940">MKDNLSLLFALIVGIGVGAFDIAPEWLLNPSLPMIVLSALIIQVGIGVGSMDNLGKMLRSINLKMFLLPACTIVGTLVFTALAFFLFNTHELSDIMAIGSGFGYYSLSSVLIAQLKTITVGATQATQLATIALLTNVARELLSLFGCRFFTLKGGSLAAISTAGISSMDVCLPSILNASGDKRIIPVAIFHGLILEVSIPMLIALFCS</sequence>
<name>A0AAW4NIS2_9BACT</name>
<accession>A0AAW4NIS2</accession>
<feature type="transmembrane region" description="Helical" evidence="1">
    <location>
        <begin position="66"/>
        <end position="87"/>
    </location>
</feature>
<dbReference type="AlphaFoldDB" id="A0AAW4NIS2"/>
<dbReference type="EMBL" id="JAHXRF010000001">
    <property type="protein sequence ID" value="MBW4864565.1"/>
    <property type="molecule type" value="Genomic_DNA"/>
</dbReference>
<dbReference type="RefSeq" id="WP_007133842.1">
    <property type="nucleotide sequence ID" value="NZ_CABKPN010000001.1"/>
</dbReference>
<feature type="transmembrane region" description="Helical" evidence="1">
    <location>
        <begin position="184"/>
        <end position="207"/>
    </location>
</feature>
<reference evidence="2" key="1">
    <citation type="submission" date="2021-07" db="EMBL/GenBank/DDBJ databases">
        <title>Genomic diversity and antimicrobial resistance of Prevotella spp. isolated from chronic lung disease airways.</title>
        <authorList>
            <person name="Webb K.A."/>
            <person name="Olagoke O.S."/>
            <person name="Baird T."/>
            <person name="Neill J."/>
            <person name="Pham A."/>
            <person name="Wells T.J."/>
            <person name="Ramsay K.A."/>
            <person name="Bell S.C."/>
            <person name="Sarovich D.S."/>
            <person name="Price E.P."/>
        </authorList>
    </citation>
    <scope>NUCLEOTIDE SEQUENCE</scope>
    <source>
        <strain evidence="2">SCHI0047.S.3</strain>
    </source>
</reference>
<dbReference type="PANTHER" id="PTHR35804:SF1">
    <property type="entry name" value="LYSINE EXPORTER LYSO"/>
    <property type="match status" value="1"/>
</dbReference>
<protein>
    <submittedName>
        <fullName evidence="2">Lysine exporter LysO family protein</fullName>
    </submittedName>
</protein>
<keyword evidence="1" id="KW-0812">Transmembrane</keyword>
<evidence type="ECO:0000313" key="3">
    <source>
        <dbReference type="Proteomes" id="UP001196873"/>
    </source>
</evidence>
<feature type="transmembrane region" description="Helical" evidence="1">
    <location>
        <begin position="35"/>
        <end position="54"/>
    </location>
</feature>
<dbReference type="Pfam" id="PF03956">
    <property type="entry name" value="Lys_export"/>
    <property type="match status" value="1"/>
</dbReference>
<proteinExistence type="predicted"/>
<dbReference type="PANTHER" id="PTHR35804">
    <property type="entry name" value="LYSINE EXPORTER LYSO"/>
    <property type="match status" value="1"/>
</dbReference>